<evidence type="ECO:0000256" key="12">
    <source>
        <dbReference type="ARBA" id="ARBA00037975"/>
    </source>
</evidence>
<evidence type="ECO:0000256" key="13">
    <source>
        <dbReference type="SAM" id="Phobius"/>
    </source>
</evidence>
<comment type="similarity">
    <text evidence="12">Belongs to the cytochrome b561 family.</text>
</comment>
<feature type="domain" description="Cytochrome b561 bacterial/Ni-hydrogenase" evidence="14">
    <location>
        <begin position="10"/>
        <end position="181"/>
    </location>
</feature>
<dbReference type="InterPro" id="IPR052168">
    <property type="entry name" value="Cytochrome_b561_oxidase"/>
</dbReference>
<evidence type="ECO:0000256" key="4">
    <source>
        <dbReference type="ARBA" id="ARBA00022475"/>
    </source>
</evidence>
<keyword evidence="7" id="KW-0479">Metal-binding</keyword>
<dbReference type="PANTHER" id="PTHR30529:SF3">
    <property type="entry name" value="CYTOCHROME B561 HOMOLOG 1"/>
    <property type="match status" value="1"/>
</dbReference>
<gene>
    <name evidence="15" type="ORF">WG219_12670</name>
</gene>
<evidence type="ECO:0000256" key="10">
    <source>
        <dbReference type="ARBA" id="ARBA00023004"/>
    </source>
</evidence>
<dbReference type="EMBL" id="CP148074">
    <property type="protein sequence ID" value="WXL24191.1"/>
    <property type="molecule type" value="Genomic_DNA"/>
</dbReference>
<protein>
    <submittedName>
        <fullName evidence="15">Cytochrome b</fullName>
    </submittedName>
</protein>
<evidence type="ECO:0000313" key="16">
    <source>
        <dbReference type="Proteomes" id="UP001476583"/>
    </source>
</evidence>
<dbReference type="Pfam" id="PF01292">
    <property type="entry name" value="Ni_hydr_CYTB"/>
    <property type="match status" value="1"/>
</dbReference>
<sequence>MTTLTQHPARYSTLSISMHWLMLVLIAAVYACIELRVNFPKGSDPRELLKQWHFILGMSVFVLVWIRLLARLIAPTPPVTPALPDWQAVPAKLMHLALYALMIGLPLMGWAVLSAAGKPIPFFGLDLPPLVSKNPDLAGSLKEWHELGGVVGYWLIGLHAVAAVVHHHVLKDDTLKRMLPGK</sequence>
<evidence type="ECO:0000256" key="7">
    <source>
        <dbReference type="ARBA" id="ARBA00022723"/>
    </source>
</evidence>
<keyword evidence="16" id="KW-1185">Reference proteome</keyword>
<dbReference type="Proteomes" id="UP001476583">
    <property type="component" value="Chromosome"/>
</dbReference>
<evidence type="ECO:0000259" key="14">
    <source>
        <dbReference type="Pfam" id="PF01292"/>
    </source>
</evidence>
<keyword evidence="10" id="KW-0408">Iron</keyword>
<evidence type="ECO:0000256" key="6">
    <source>
        <dbReference type="ARBA" id="ARBA00022692"/>
    </source>
</evidence>
<dbReference type="InterPro" id="IPR016174">
    <property type="entry name" value="Di-haem_cyt_TM"/>
</dbReference>
<proteinExistence type="inferred from homology"/>
<feature type="transmembrane region" description="Helical" evidence="13">
    <location>
        <begin position="93"/>
        <end position="113"/>
    </location>
</feature>
<evidence type="ECO:0000256" key="2">
    <source>
        <dbReference type="ARBA" id="ARBA00004651"/>
    </source>
</evidence>
<evidence type="ECO:0000256" key="5">
    <source>
        <dbReference type="ARBA" id="ARBA00022617"/>
    </source>
</evidence>
<comment type="subcellular location">
    <subcellularLocation>
        <location evidence="2">Cell membrane</location>
        <topology evidence="2">Multi-pass membrane protein</topology>
    </subcellularLocation>
</comment>
<keyword evidence="5" id="KW-0349">Heme</keyword>
<accession>A0ABZ2RE05</accession>
<evidence type="ECO:0000313" key="15">
    <source>
        <dbReference type="EMBL" id="WXL24191.1"/>
    </source>
</evidence>
<keyword evidence="4" id="KW-1003">Cell membrane</keyword>
<keyword evidence="8" id="KW-0249">Electron transport</keyword>
<evidence type="ECO:0000256" key="11">
    <source>
        <dbReference type="ARBA" id="ARBA00023136"/>
    </source>
</evidence>
<organism evidence="15 16">
    <name type="scientific">Ectopseudomonas mendocina</name>
    <name type="common">Pseudomonas mendocina</name>
    <dbReference type="NCBI Taxonomy" id="300"/>
    <lineage>
        <taxon>Bacteria</taxon>
        <taxon>Pseudomonadati</taxon>
        <taxon>Pseudomonadota</taxon>
        <taxon>Gammaproteobacteria</taxon>
        <taxon>Pseudomonadales</taxon>
        <taxon>Pseudomonadaceae</taxon>
        <taxon>Ectopseudomonas</taxon>
    </lineage>
</organism>
<dbReference type="PANTHER" id="PTHR30529">
    <property type="entry name" value="CYTOCHROME B561"/>
    <property type="match status" value="1"/>
</dbReference>
<comment type="cofactor">
    <cofactor evidence="1">
        <name>heme b</name>
        <dbReference type="ChEBI" id="CHEBI:60344"/>
    </cofactor>
</comment>
<keyword evidence="11 13" id="KW-0472">Membrane</keyword>
<dbReference type="InterPro" id="IPR011577">
    <property type="entry name" value="Cyt_b561_bac/Ni-Hgenase"/>
</dbReference>
<evidence type="ECO:0000256" key="9">
    <source>
        <dbReference type="ARBA" id="ARBA00022989"/>
    </source>
</evidence>
<evidence type="ECO:0000256" key="8">
    <source>
        <dbReference type="ARBA" id="ARBA00022982"/>
    </source>
</evidence>
<reference evidence="15 16" key="1">
    <citation type="submission" date="2024-03" db="EMBL/GenBank/DDBJ databases">
        <title>Complete genome of BD2.</title>
        <authorList>
            <person name="Cao G."/>
        </authorList>
    </citation>
    <scope>NUCLEOTIDE SEQUENCE [LARGE SCALE GENOMIC DNA]</scope>
    <source>
        <strain evidence="15 16">BD2</strain>
    </source>
</reference>
<keyword evidence="3" id="KW-0813">Transport</keyword>
<dbReference type="SUPFAM" id="SSF81342">
    <property type="entry name" value="Transmembrane di-heme cytochromes"/>
    <property type="match status" value="1"/>
</dbReference>
<keyword evidence="6 13" id="KW-0812">Transmembrane</keyword>
<feature type="transmembrane region" description="Helical" evidence="13">
    <location>
        <begin position="54"/>
        <end position="73"/>
    </location>
</feature>
<keyword evidence="9 13" id="KW-1133">Transmembrane helix</keyword>
<evidence type="ECO:0000256" key="3">
    <source>
        <dbReference type="ARBA" id="ARBA00022448"/>
    </source>
</evidence>
<name>A0ABZ2RE05_ECTME</name>
<feature type="transmembrane region" description="Helical" evidence="13">
    <location>
        <begin position="12"/>
        <end position="33"/>
    </location>
</feature>
<evidence type="ECO:0000256" key="1">
    <source>
        <dbReference type="ARBA" id="ARBA00001970"/>
    </source>
</evidence>